<proteinExistence type="predicted"/>
<sequence>MQQLDVVLTQQVVEVQSSELTFYSEYLVMKGRTRKTAFDGRVSLNGKPDRSICLNNVINKHFEFACRACMGNEQALDPDCTCQPSGVTERFRISYGQIWRALSHLDCSDNIQKRLGLAHISVIREPGGQYVGHVTPANGTGSDITKCILKYVEDNDVDINELEATGCDGTATNTGWKNGVIATQSLKFSARCSVSYAYFTSTSYHSNIHLNIWTERQWDQSHFLGK</sequence>
<evidence type="ECO:0000313" key="2">
    <source>
        <dbReference type="Proteomes" id="UP000499080"/>
    </source>
</evidence>
<protein>
    <recommendedName>
        <fullName evidence="3">DUF4371 domain-containing protein</fullName>
    </recommendedName>
</protein>
<evidence type="ECO:0008006" key="3">
    <source>
        <dbReference type="Google" id="ProtNLM"/>
    </source>
</evidence>
<accession>A0A4Y2BJM3</accession>
<evidence type="ECO:0000313" key="1">
    <source>
        <dbReference type="EMBL" id="GBL91809.1"/>
    </source>
</evidence>
<reference evidence="1 2" key="1">
    <citation type="journal article" date="2019" name="Sci. Rep.">
        <title>Orb-weaving spider Araneus ventricosus genome elucidates the spidroin gene catalogue.</title>
        <authorList>
            <person name="Kono N."/>
            <person name="Nakamura H."/>
            <person name="Ohtoshi R."/>
            <person name="Moran D.A.P."/>
            <person name="Shinohara A."/>
            <person name="Yoshida Y."/>
            <person name="Fujiwara M."/>
            <person name="Mori M."/>
            <person name="Tomita M."/>
            <person name="Arakawa K."/>
        </authorList>
    </citation>
    <scope>NUCLEOTIDE SEQUENCE [LARGE SCALE GENOMIC DNA]</scope>
</reference>
<comment type="caution">
    <text evidence="1">The sequence shown here is derived from an EMBL/GenBank/DDBJ whole genome shotgun (WGS) entry which is preliminary data.</text>
</comment>
<keyword evidence="2" id="KW-1185">Reference proteome</keyword>
<dbReference type="AlphaFoldDB" id="A0A4Y2BJM3"/>
<organism evidence="1 2">
    <name type="scientific">Araneus ventricosus</name>
    <name type="common">Orbweaver spider</name>
    <name type="synonym">Epeira ventricosa</name>
    <dbReference type="NCBI Taxonomy" id="182803"/>
    <lineage>
        <taxon>Eukaryota</taxon>
        <taxon>Metazoa</taxon>
        <taxon>Ecdysozoa</taxon>
        <taxon>Arthropoda</taxon>
        <taxon>Chelicerata</taxon>
        <taxon>Arachnida</taxon>
        <taxon>Araneae</taxon>
        <taxon>Araneomorphae</taxon>
        <taxon>Entelegynae</taxon>
        <taxon>Araneoidea</taxon>
        <taxon>Araneidae</taxon>
        <taxon>Araneus</taxon>
    </lineage>
</organism>
<dbReference type="Proteomes" id="UP000499080">
    <property type="component" value="Unassembled WGS sequence"/>
</dbReference>
<gene>
    <name evidence="1" type="ORF">AVEN_172735_1</name>
</gene>
<name>A0A4Y2BJM3_ARAVE</name>
<dbReference type="EMBL" id="BGPR01000082">
    <property type="protein sequence ID" value="GBL91809.1"/>
    <property type="molecule type" value="Genomic_DNA"/>
</dbReference>